<proteinExistence type="predicted"/>
<feature type="domain" description="Helicase C-terminal" evidence="5">
    <location>
        <begin position="784"/>
        <end position="963"/>
    </location>
</feature>
<feature type="region of interest" description="Disordered" evidence="3">
    <location>
        <begin position="1664"/>
        <end position="1689"/>
    </location>
</feature>
<dbReference type="PROSITE" id="PS51192">
    <property type="entry name" value="HELICASE_ATP_BIND_1"/>
    <property type="match status" value="1"/>
</dbReference>
<dbReference type="Gene3D" id="1.20.120.1080">
    <property type="match status" value="1"/>
</dbReference>
<dbReference type="Gene3D" id="3.40.50.300">
    <property type="entry name" value="P-loop containing nucleotide triphosphate hydrolases"/>
    <property type="match status" value="2"/>
</dbReference>
<reference evidence="6" key="1">
    <citation type="submission" date="2023-06" db="EMBL/GenBank/DDBJ databases">
        <title>Survivors Of The Sea: Transcriptome response of Skeletonema marinoi to long-term dormancy.</title>
        <authorList>
            <person name="Pinder M.I.M."/>
            <person name="Kourtchenko O."/>
            <person name="Robertson E.K."/>
            <person name="Larsson T."/>
            <person name="Maumus F."/>
            <person name="Osuna-Cruz C.M."/>
            <person name="Vancaester E."/>
            <person name="Stenow R."/>
            <person name="Vandepoele K."/>
            <person name="Ploug H."/>
            <person name="Bruchert V."/>
            <person name="Godhe A."/>
            <person name="Topel M."/>
        </authorList>
    </citation>
    <scope>NUCLEOTIDE SEQUENCE</scope>
    <source>
        <strain evidence="6">R05AC</strain>
    </source>
</reference>
<keyword evidence="6" id="KW-0347">Helicase</keyword>
<dbReference type="EC" id="3.6.4.13" evidence="6"/>
<evidence type="ECO:0000259" key="5">
    <source>
        <dbReference type="PROSITE" id="PS51194"/>
    </source>
</evidence>
<dbReference type="Pfam" id="PF00271">
    <property type="entry name" value="Helicase_C"/>
    <property type="match status" value="1"/>
</dbReference>
<dbReference type="InterPro" id="IPR011545">
    <property type="entry name" value="DEAD/DEAH_box_helicase_dom"/>
</dbReference>
<dbReference type="Gene3D" id="3.40.50.1010">
    <property type="entry name" value="5'-nuclease"/>
    <property type="match status" value="1"/>
</dbReference>
<evidence type="ECO:0000256" key="1">
    <source>
        <dbReference type="ARBA" id="ARBA00022741"/>
    </source>
</evidence>
<gene>
    <name evidence="6" type="ORF">QTG54_001881</name>
</gene>
<evidence type="ECO:0000256" key="3">
    <source>
        <dbReference type="SAM" id="MobiDB-lite"/>
    </source>
</evidence>
<sequence length="1740" mass="194801">MGVHGLTRHIKSLGLDANAAADEIKEGSKLCVDGDGLVFHLFRLSYLTHYKNVVAADSREHRSKLLQSQLLLPLFTPLSLVHDITTSYLSDLTLKHGLNIQIFFDGPDQFMKRRQKRRRQERRHEEWENVRQLCIHGILPETGPAKSRSAARHQARAHHSLDVAANSSDSDAEFFLSSFPYSKLAFHQIRQSIREFADISSVLFRGSIQLRNCEGEADVAVARASASDKSAYAVANDTDYFIYGTSDKVVKYICFDQLNPSDEILRGIVQTRSEVSDKIGLFHEEAMIELSIILGNDYTGPLLRHEDASKQKEYWSSLRWQRGEEYETLSSGISSQLQIVIHNVGQIVAEGWRLTSTVEELKVAIEYSYALYSFENTESFRSRANTLDVDDGDDEDQNCTEEMIPNLPQRFDEYVARASSRVEAETDLFEAVTSPLILYMSEVGDYCVKQKHLDALGMVLDTPRLQSHNPMELPRHQFHWNDIQAVFILEKLMLRVMSRNSGANAMPCKAFDHSLFFSYLESISFDDSPLNDVATNREEDETSVVSGDASPKKLVLPIDKHEREILNTIKTQRVTIIHGETGCGKSSRVPCFLLRAEPPQPSLAAPEVKMIVSQPRRIAAKALAERVRKVEPDLAHKIALRMGHGMKEFETQKTRAWFVTTGYVVRLLANHPHWFDSHTHLIIDEVHERSVDSDILCLLCRRLLHSHPTIRLVLMSATLAADLYSQYFGAPQPIHVGVRRFPINEYFVEDLESQLSLSRKHAQYSQDIHDECAKSRCSAAPPDAIKDKMYHLASQITASVGQHGSSVLIFVAGMSDIQSISELIERLNVRDVTFTCFPIHSDIPFEEQMEAFEPPSEGEVKVVIATNAAESSVTLPDVDHVICMGLCKQIVYNKSSHRQQLIPTWISRASATQRAGRTGRVRNGNVYRLYSRDAYSEYFDPFEAGEILRSPLDSVILNLRDMLNEPVTEILLECLEAPDISTIERSFQSLHASNFISQPNDEGEITSLGNLVVALGIDLKLGALVGLGIQFGIPDASIELAAILSFPKAPWAISSPMYHDSATFNGLVSKTFASRCYFDAGLYSEPIATSNLLFDYCKSGNKEQFCRAHCLSRVRMRHLSSTVKNLQSRVAERLDVRSEVLEMNTPFYGMHPTKIALLRIIQVWLFNDTMMVQVPSFPCNQDKSITIPLEGPQVQRSHLEQILDPETHAFQIENRGKIVQQGSFDGSEFKSSFGNCMETFTLRFISYTLEKEVDLSFCCVGTYLNIVVPTDIWERSQLLRDTIIGMLGAKIKTVLFQGNTGSGNQRGVRGRACGAWYPESSGSNAHVPTKSITILSSEVTKQALSLFKKEAEIMSSNSNYSIKSVVCTDIKETKKKVSFVIASFGDCHEISKIDLGDLFADPHVQSTAWSERLKQSIIFTSDSSTANDDVKYSPLIADGPEGARLLSVLASERRKDNFIRLQSGDDEIDINIPRSLSINGKKKWKRKSGNGTVYVPGNSVCSAVLPIDRSKEIFACCANTLEFRGGACKVEGVTVLPPGRLFCCLALLSFGINPRTCSPIKSSLSLSDDDDEKKDSGLDNTVQDALSWTRFSNGIEHSDEWRVKEALRFHTGCMELGETLECQPDKIQSLCAFFDGVNGHEMPVWEGYDISLTDVNALLRRTPKVQKRGVPKKGQKKQKKGGSMQSHSTHLAEAGDHYDSNPTFVCPGCNETFPAVDVCKEHMESCCFGLVRDQDPIIRR</sequence>
<dbReference type="InterPro" id="IPR014001">
    <property type="entry name" value="Helicase_ATP-bd"/>
</dbReference>
<dbReference type="PANTHER" id="PTHR18934">
    <property type="entry name" value="ATP-DEPENDENT RNA HELICASE"/>
    <property type="match status" value="1"/>
</dbReference>
<dbReference type="GO" id="GO:0003724">
    <property type="term" value="F:RNA helicase activity"/>
    <property type="evidence" value="ECO:0007669"/>
    <property type="project" value="UniProtKB-EC"/>
</dbReference>
<feature type="domain" description="Helicase ATP-binding" evidence="4">
    <location>
        <begin position="566"/>
        <end position="737"/>
    </location>
</feature>
<evidence type="ECO:0000259" key="4">
    <source>
        <dbReference type="PROSITE" id="PS51192"/>
    </source>
</evidence>
<dbReference type="GO" id="GO:0003723">
    <property type="term" value="F:RNA binding"/>
    <property type="evidence" value="ECO:0007669"/>
    <property type="project" value="TreeGrafter"/>
</dbReference>
<comment type="caution">
    <text evidence="6">The sequence shown here is derived from an EMBL/GenBank/DDBJ whole genome shotgun (WGS) entry which is preliminary data.</text>
</comment>
<dbReference type="CDD" id="cd18791">
    <property type="entry name" value="SF2_C_RHA"/>
    <property type="match status" value="1"/>
</dbReference>
<organism evidence="6 7">
    <name type="scientific">Skeletonema marinoi</name>
    <dbReference type="NCBI Taxonomy" id="267567"/>
    <lineage>
        <taxon>Eukaryota</taxon>
        <taxon>Sar</taxon>
        <taxon>Stramenopiles</taxon>
        <taxon>Ochrophyta</taxon>
        <taxon>Bacillariophyta</taxon>
        <taxon>Coscinodiscophyceae</taxon>
        <taxon>Thalassiosirophycidae</taxon>
        <taxon>Thalassiosirales</taxon>
        <taxon>Skeletonemataceae</taxon>
        <taxon>Skeletonema</taxon>
        <taxon>Skeletonema marinoi-dohrnii complex</taxon>
    </lineage>
</organism>
<accession>A0AAD8YKY3</accession>
<keyword evidence="6" id="KW-0378">Hydrolase</keyword>
<dbReference type="CDD" id="cd17917">
    <property type="entry name" value="DEXHc_RHA-like"/>
    <property type="match status" value="1"/>
</dbReference>
<dbReference type="InterPro" id="IPR027417">
    <property type="entry name" value="P-loop_NTPase"/>
</dbReference>
<keyword evidence="1" id="KW-0547">Nucleotide-binding</keyword>
<dbReference type="SMART" id="SM00490">
    <property type="entry name" value="HELICc"/>
    <property type="match status" value="1"/>
</dbReference>
<dbReference type="GO" id="GO:0016787">
    <property type="term" value="F:hydrolase activity"/>
    <property type="evidence" value="ECO:0007669"/>
    <property type="project" value="UniProtKB-KW"/>
</dbReference>
<dbReference type="PANTHER" id="PTHR18934:SF145">
    <property type="entry name" value="ATP-DEPENDENT RNA HELICASE DHX57-RELATED"/>
    <property type="match status" value="1"/>
</dbReference>
<dbReference type="SUPFAM" id="SSF88723">
    <property type="entry name" value="PIN domain-like"/>
    <property type="match status" value="1"/>
</dbReference>
<keyword evidence="7" id="KW-1185">Reference proteome</keyword>
<dbReference type="Pfam" id="PF00270">
    <property type="entry name" value="DEAD"/>
    <property type="match status" value="1"/>
</dbReference>
<name>A0AAD8YKY3_9STRA</name>
<dbReference type="Proteomes" id="UP001224775">
    <property type="component" value="Unassembled WGS sequence"/>
</dbReference>
<evidence type="ECO:0000256" key="2">
    <source>
        <dbReference type="ARBA" id="ARBA00022840"/>
    </source>
</evidence>
<dbReference type="InterPro" id="IPR001650">
    <property type="entry name" value="Helicase_C-like"/>
</dbReference>
<dbReference type="SMART" id="SM00487">
    <property type="entry name" value="DEXDc"/>
    <property type="match status" value="1"/>
</dbReference>
<dbReference type="EMBL" id="JATAAI010000002">
    <property type="protein sequence ID" value="KAK1747918.1"/>
    <property type="molecule type" value="Genomic_DNA"/>
</dbReference>
<dbReference type="SUPFAM" id="SSF52540">
    <property type="entry name" value="P-loop containing nucleoside triphosphate hydrolases"/>
    <property type="match status" value="1"/>
</dbReference>
<dbReference type="InterPro" id="IPR029060">
    <property type="entry name" value="PIN-like_dom_sf"/>
</dbReference>
<feature type="compositionally biased region" description="Basic residues" evidence="3">
    <location>
        <begin position="1664"/>
        <end position="1680"/>
    </location>
</feature>
<dbReference type="PROSITE" id="PS51194">
    <property type="entry name" value="HELICASE_CTER"/>
    <property type="match status" value="1"/>
</dbReference>
<evidence type="ECO:0000313" key="7">
    <source>
        <dbReference type="Proteomes" id="UP001224775"/>
    </source>
</evidence>
<keyword evidence="2" id="KW-0067">ATP-binding</keyword>
<protein>
    <submittedName>
        <fullName evidence="6">ATP-dependent RNA helicase</fullName>
        <ecNumber evidence="6">3.6.4.13</ecNumber>
    </submittedName>
</protein>
<dbReference type="GO" id="GO:0005524">
    <property type="term" value="F:ATP binding"/>
    <property type="evidence" value="ECO:0007669"/>
    <property type="project" value="UniProtKB-KW"/>
</dbReference>
<evidence type="ECO:0000313" key="6">
    <source>
        <dbReference type="EMBL" id="KAK1747918.1"/>
    </source>
</evidence>